<dbReference type="GO" id="GO:0018741">
    <property type="term" value="F:linear primary-alkylsulfatase activity"/>
    <property type="evidence" value="ECO:0007669"/>
    <property type="project" value="InterPro"/>
</dbReference>
<dbReference type="GO" id="GO:0046983">
    <property type="term" value="F:protein dimerization activity"/>
    <property type="evidence" value="ECO:0007669"/>
    <property type="project" value="InterPro"/>
</dbReference>
<dbReference type="EMBL" id="BMZC01000015">
    <property type="protein sequence ID" value="GGZ79103.1"/>
    <property type="molecule type" value="Genomic_DNA"/>
</dbReference>
<dbReference type="GO" id="GO:0018909">
    <property type="term" value="P:dodecyl sulfate metabolic process"/>
    <property type="evidence" value="ECO:0007669"/>
    <property type="project" value="InterPro"/>
</dbReference>
<evidence type="ECO:0000313" key="3">
    <source>
        <dbReference type="Proteomes" id="UP000622604"/>
    </source>
</evidence>
<reference evidence="2" key="1">
    <citation type="journal article" date="2014" name="Int. J. Syst. Evol. Microbiol.">
        <title>Complete genome sequence of Corynebacterium casei LMG S-19264T (=DSM 44701T), isolated from a smear-ripened cheese.</title>
        <authorList>
            <consortium name="US DOE Joint Genome Institute (JGI-PGF)"/>
            <person name="Walter F."/>
            <person name="Albersmeier A."/>
            <person name="Kalinowski J."/>
            <person name="Ruckert C."/>
        </authorList>
    </citation>
    <scope>NUCLEOTIDE SEQUENCE</scope>
    <source>
        <strain evidence="2">KCTC 32337</strain>
    </source>
</reference>
<dbReference type="InterPro" id="IPR036866">
    <property type="entry name" value="RibonucZ/Hydroxyglut_hydro"/>
</dbReference>
<dbReference type="AlphaFoldDB" id="A0A8H9IHH7"/>
<dbReference type="InterPro" id="IPR038536">
    <property type="entry name" value="Alkyl/aryl-sulf_dimr_sf"/>
</dbReference>
<dbReference type="Gene3D" id="1.25.40.880">
    <property type="entry name" value="Alkyl sulfatase, dimerisation domain"/>
    <property type="match status" value="1"/>
</dbReference>
<dbReference type="Proteomes" id="UP000622604">
    <property type="component" value="Unassembled WGS sequence"/>
</dbReference>
<evidence type="ECO:0000259" key="1">
    <source>
        <dbReference type="SMART" id="SM00849"/>
    </source>
</evidence>
<dbReference type="InterPro" id="IPR044097">
    <property type="entry name" value="Bds1/SdsA1_MBL-fold"/>
</dbReference>
<dbReference type="CDD" id="cd07710">
    <property type="entry name" value="arylsulfatase_Sdsa1-like_MBL-fold"/>
    <property type="match status" value="1"/>
</dbReference>
<organism evidence="2 3">
    <name type="scientific">Paraglaciecola chathamensis</name>
    <dbReference type="NCBI Taxonomy" id="368405"/>
    <lineage>
        <taxon>Bacteria</taxon>
        <taxon>Pseudomonadati</taxon>
        <taxon>Pseudomonadota</taxon>
        <taxon>Gammaproteobacteria</taxon>
        <taxon>Alteromonadales</taxon>
        <taxon>Alteromonadaceae</taxon>
        <taxon>Paraglaciecola</taxon>
    </lineage>
</organism>
<dbReference type="Pfam" id="PF00753">
    <property type="entry name" value="Lactamase_B"/>
    <property type="match status" value="1"/>
</dbReference>
<feature type="domain" description="Metallo-beta-lactamase" evidence="1">
    <location>
        <begin position="102"/>
        <end position="318"/>
    </location>
</feature>
<accession>A0A8H9IHH7</accession>
<dbReference type="Gene3D" id="3.60.15.30">
    <property type="entry name" value="Metallo-beta-lactamase domain"/>
    <property type="match status" value="1"/>
</dbReference>
<proteinExistence type="predicted"/>
<dbReference type="InterPro" id="IPR052195">
    <property type="entry name" value="Bact_Alkyl/Aryl-Sulfatase"/>
</dbReference>
<evidence type="ECO:0000313" key="2">
    <source>
        <dbReference type="EMBL" id="GGZ79103.1"/>
    </source>
</evidence>
<dbReference type="PANTHER" id="PTHR43223:SF1">
    <property type="entry name" value="ALKYL_ARYL-SULFATASE BDS1"/>
    <property type="match status" value="1"/>
</dbReference>
<dbReference type="InterPro" id="IPR001279">
    <property type="entry name" value="Metallo-B-lactamas"/>
</dbReference>
<dbReference type="SMART" id="SM00849">
    <property type="entry name" value="Lactamase_B"/>
    <property type="match status" value="1"/>
</dbReference>
<dbReference type="Pfam" id="PF14863">
    <property type="entry name" value="Alkyl_sulf_dimr"/>
    <property type="match status" value="1"/>
</dbReference>
<dbReference type="PANTHER" id="PTHR43223">
    <property type="entry name" value="ALKYL/ARYL-SULFATASE"/>
    <property type="match status" value="1"/>
</dbReference>
<reference evidence="2" key="2">
    <citation type="submission" date="2020-09" db="EMBL/GenBank/DDBJ databases">
        <authorList>
            <person name="Sun Q."/>
            <person name="Kim S."/>
        </authorList>
    </citation>
    <scope>NUCLEOTIDE SEQUENCE</scope>
    <source>
        <strain evidence="2">KCTC 32337</strain>
    </source>
</reference>
<sequence length="495" mass="54584">MNALSSNAKNERFTPALLTHLELVISVNLGLRNFRMIVRNHFIFSSLSKAISLALLITANSHALAEAPSSATKQLTARSAEFNQDIIQVSKHVYTAVGYGVSPISMIIGDDGIVIIDTGISVQESAKVREAFRAITPKPVKAIIYTHGHGDHTTGALAFKDNDDVQVWAREEFGHEDNFAKKAGLTIQRKRGAAQAGFILTPEERINNGVAKAFWPSKGGKAFGTDTKVKVTHTFSDDSHLLNIAGLELTLAAAPGETADELFIWYGDEKVIFAGDNFYKSWPNLYPIRGAGYRDVRLWADSLSKMLEYKPASLVGGHTRPIIGQSEVTEVLTNYRDAIQFVFDKTIEGMNKGLTPNELVEYVNLPEKYQNLDYLQPYYGHPEWAIRSIFNGYLGWYDGNPTNLFPLSDKEEAQKIADLAGGSEKLMAEAEKSLTSNPQWSAQLCDHLLALDGKNKSALLTKAKAMRLLAKDLLTATGRNYYLSVAKQLEKKAGL</sequence>
<name>A0A8H9IHH7_9ALTE</name>
<comment type="caution">
    <text evidence="2">The sequence shown here is derived from an EMBL/GenBank/DDBJ whole genome shotgun (WGS) entry which is preliminary data.</text>
</comment>
<dbReference type="InterPro" id="IPR029228">
    <property type="entry name" value="Alkyl_sulf_dimr"/>
</dbReference>
<gene>
    <name evidence="2" type="ORF">GCM10011274_41490</name>
</gene>
<protein>
    <submittedName>
        <fullName evidence="2">Alkyl sulfatase</fullName>
    </submittedName>
</protein>
<dbReference type="SUPFAM" id="SSF56281">
    <property type="entry name" value="Metallo-hydrolase/oxidoreductase"/>
    <property type="match status" value="1"/>
</dbReference>